<evidence type="ECO:0000256" key="1">
    <source>
        <dbReference type="SAM" id="MobiDB-lite"/>
    </source>
</evidence>
<organism evidence="3 4">
    <name type="scientific">Reticulomyxa filosa</name>
    <dbReference type="NCBI Taxonomy" id="46433"/>
    <lineage>
        <taxon>Eukaryota</taxon>
        <taxon>Sar</taxon>
        <taxon>Rhizaria</taxon>
        <taxon>Retaria</taxon>
        <taxon>Foraminifera</taxon>
        <taxon>Monothalamids</taxon>
        <taxon>Reticulomyxidae</taxon>
        <taxon>Reticulomyxa</taxon>
    </lineage>
</organism>
<feature type="region of interest" description="Disordered" evidence="1">
    <location>
        <begin position="127"/>
        <end position="183"/>
    </location>
</feature>
<dbReference type="GO" id="GO:0099041">
    <property type="term" value="P:vesicle tethering to Golgi"/>
    <property type="evidence" value="ECO:0007669"/>
    <property type="project" value="TreeGrafter"/>
</dbReference>
<protein>
    <recommendedName>
        <fullName evidence="2">Rab-GAP TBC domain-containing protein</fullName>
    </recommendedName>
</protein>
<dbReference type="InterPro" id="IPR035969">
    <property type="entry name" value="Rab-GAP_TBC_sf"/>
</dbReference>
<feature type="region of interest" description="Disordered" evidence="1">
    <location>
        <begin position="1"/>
        <end position="42"/>
    </location>
</feature>
<dbReference type="Gene3D" id="1.10.8.270">
    <property type="entry name" value="putative rabgap domain of human tbc1 domain family member 14 like domains"/>
    <property type="match status" value="1"/>
</dbReference>
<dbReference type="Proteomes" id="UP000023152">
    <property type="component" value="Unassembled WGS sequence"/>
</dbReference>
<dbReference type="PROSITE" id="PS50086">
    <property type="entry name" value="TBC_RABGAP"/>
    <property type="match status" value="1"/>
</dbReference>
<dbReference type="GO" id="GO:0042147">
    <property type="term" value="P:retrograde transport, endosome to Golgi"/>
    <property type="evidence" value="ECO:0007669"/>
    <property type="project" value="InterPro"/>
</dbReference>
<feature type="compositionally biased region" description="Low complexity" evidence="1">
    <location>
        <begin position="13"/>
        <end position="31"/>
    </location>
</feature>
<reference evidence="3 4" key="1">
    <citation type="journal article" date="2013" name="Curr. Biol.">
        <title>The Genome of the Foraminiferan Reticulomyxa filosa.</title>
        <authorList>
            <person name="Glockner G."/>
            <person name="Hulsmann N."/>
            <person name="Schleicher M."/>
            <person name="Noegel A.A."/>
            <person name="Eichinger L."/>
            <person name="Gallinger C."/>
            <person name="Pawlowski J."/>
            <person name="Sierra R."/>
            <person name="Euteneuer U."/>
            <person name="Pillet L."/>
            <person name="Moustafa A."/>
            <person name="Platzer M."/>
            <person name="Groth M."/>
            <person name="Szafranski K."/>
            <person name="Schliwa M."/>
        </authorList>
    </citation>
    <scope>NUCLEOTIDE SEQUENCE [LARGE SCALE GENOMIC DNA]</scope>
</reference>
<keyword evidence="4" id="KW-1185">Reference proteome</keyword>
<feature type="compositionally biased region" description="Polar residues" evidence="1">
    <location>
        <begin position="1"/>
        <end position="12"/>
    </location>
</feature>
<evidence type="ECO:0000259" key="2">
    <source>
        <dbReference type="PROSITE" id="PS50086"/>
    </source>
</evidence>
<feature type="compositionally biased region" description="Acidic residues" evidence="1">
    <location>
        <begin position="139"/>
        <end position="148"/>
    </location>
</feature>
<dbReference type="SMART" id="SM00164">
    <property type="entry name" value="TBC"/>
    <property type="match status" value="1"/>
</dbReference>
<accession>X6N9R4</accession>
<sequence>MRKGSASSNELWSSTSKTKGTSASADTTSNDTAHKTKGLLENTKTKAFRTLSKSMSTISKLSKSNSRHEWGMILEDQINSPNPDPDIVRAACKVIGVPEGRRGDIWKILLHVPLLKKKMEEEVVALKKKQDHKEGGGTAEEEEEEEEENHQNEDIPLKHPNSQHDPLGSMAEGNPPIHDKKTEDDGFLMIDAPDSDTDMHMDEHNQLTLHKKDGLTTNILLEPLREQAPALENQRVIQVDIERTRPTLKCFQSQTVRQDMEVILTEYCHRYQVSYKQGMNYILASFFMAGITDRSDLFLCFQSFVKRFLNSTFGDNEFGSLQCLFRLFRLLVQYHEPALSVFLDQYEIVPELFASGWFMTIHANKSDQDTLLFLWDAILLEPNPCFHYFIDLELLFCHKEEILKKSHEELPQFLVNILIENSDRARKLIAEARKTFSNTPLSFHDLFMKCTKFQIRVDSSMYLRLESLPCLPIASKELIGCYYMDILLGEKRTQTNKSKDKDKE</sequence>
<dbReference type="Pfam" id="PF00566">
    <property type="entry name" value="RabGAP-TBC"/>
    <property type="match status" value="1"/>
</dbReference>
<dbReference type="GO" id="GO:0005829">
    <property type="term" value="C:cytosol"/>
    <property type="evidence" value="ECO:0007669"/>
    <property type="project" value="GOC"/>
</dbReference>
<dbReference type="PANTHER" id="PTHR13297">
    <property type="entry name" value="TBC1 DOMAIN FAMILY MEMBER 23-RELATED"/>
    <property type="match status" value="1"/>
</dbReference>
<gene>
    <name evidence="3" type="ORF">RFI_15162</name>
</gene>
<dbReference type="SUPFAM" id="SSF47923">
    <property type="entry name" value="Ypt/Rab-GAP domain of gyp1p"/>
    <property type="match status" value="2"/>
</dbReference>
<dbReference type="InterPro" id="IPR000195">
    <property type="entry name" value="Rab-GAP-TBC_dom"/>
</dbReference>
<dbReference type="PANTHER" id="PTHR13297:SF5">
    <property type="entry name" value="TBC1 DOMAIN FAMILY MEMBER 23"/>
    <property type="match status" value="1"/>
</dbReference>
<feature type="domain" description="Rab-GAP TBC" evidence="2">
    <location>
        <begin position="96"/>
        <end position="382"/>
    </location>
</feature>
<proteinExistence type="predicted"/>
<dbReference type="Gene3D" id="1.10.472.80">
    <property type="entry name" value="Ypt/Rab-GAP domain of gyp1p, domain 3"/>
    <property type="match status" value="1"/>
</dbReference>
<dbReference type="AlphaFoldDB" id="X6N9R4"/>
<name>X6N9R4_RETFI</name>
<dbReference type="GO" id="GO:0005802">
    <property type="term" value="C:trans-Golgi network"/>
    <property type="evidence" value="ECO:0007669"/>
    <property type="project" value="TreeGrafter"/>
</dbReference>
<comment type="caution">
    <text evidence="3">The sequence shown here is derived from an EMBL/GenBank/DDBJ whole genome shotgun (WGS) entry which is preliminary data.</text>
</comment>
<dbReference type="EMBL" id="ASPP01011085">
    <property type="protein sequence ID" value="ETO22042.1"/>
    <property type="molecule type" value="Genomic_DNA"/>
</dbReference>
<dbReference type="InterPro" id="IPR039755">
    <property type="entry name" value="TBC1D23"/>
</dbReference>
<evidence type="ECO:0000313" key="3">
    <source>
        <dbReference type="EMBL" id="ETO22042.1"/>
    </source>
</evidence>
<dbReference type="OrthoDB" id="290141at2759"/>
<evidence type="ECO:0000313" key="4">
    <source>
        <dbReference type="Proteomes" id="UP000023152"/>
    </source>
</evidence>